<gene>
    <name evidence="4" type="ORF">H4075_11270</name>
</gene>
<dbReference type="KEGG" id="lacs:H4075_11270"/>
<evidence type="ECO:0000313" key="5">
    <source>
        <dbReference type="Proteomes" id="UP000515344"/>
    </source>
</evidence>
<dbReference type="Gene3D" id="2.60.40.10">
    <property type="entry name" value="Immunoglobulins"/>
    <property type="match status" value="1"/>
</dbReference>
<dbReference type="NCBIfam" id="TIGR04183">
    <property type="entry name" value="Por_Secre_tail"/>
    <property type="match status" value="1"/>
</dbReference>
<evidence type="ECO:0000259" key="3">
    <source>
        <dbReference type="Pfam" id="PF21348"/>
    </source>
</evidence>
<dbReference type="PANTHER" id="PTHR43118:SF1">
    <property type="entry name" value="RHAMNOGALACTURONAN LYASE (EUROFUNG)"/>
    <property type="match status" value="1"/>
</dbReference>
<dbReference type="InterPro" id="IPR013783">
    <property type="entry name" value="Ig-like_fold"/>
</dbReference>
<organism evidence="4 5">
    <name type="scientific">Lacibacter sediminis</name>
    <dbReference type="NCBI Taxonomy" id="2760713"/>
    <lineage>
        <taxon>Bacteria</taxon>
        <taxon>Pseudomonadati</taxon>
        <taxon>Bacteroidota</taxon>
        <taxon>Chitinophagia</taxon>
        <taxon>Chitinophagales</taxon>
        <taxon>Chitinophagaceae</taxon>
        <taxon>Lacibacter</taxon>
    </lineage>
</organism>
<keyword evidence="5" id="KW-1185">Reference proteome</keyword>
<sequence>MEKLNRGTVAVRVNSSEVFLSWRLMGTEPSTTSFNIYRDGIKINATALTGATNYKHSTTTNGTYMVKAVVDGTEESNSVEASVWVQQYKQIPIQQPAGGTTPDAVAYTYTANDASVGDLDGDGEYEIILKWDPTNSKDNSQSGYTGNVYLDAYKMNGTRLWRIDLGINIRAGAHYTQFLVYDFDSDGKAEIACKTADGTKDGIGTVIGNATVDYRNSNGYVLSGPEYLTVFNGITGAAMDTENYTPARGTVSSWGDSYGNRVDRFIAAVAYLDGINPSMVFGRGYYTRLVRSAWDFKNGQLVQRWIFDSNTTGNNAYAGMGNHQMTVGDANGDGKDEIYNGSSAVNYDGTGFFANGLGHGDALHMTDMDPDRPGMELWQCYEEPVKYAGKGLRLFDAATGVPIWGVNATGDIGRALAADIDPRYKGYECWGSTGYLYNVKGDSVGPSRPTINHAIWWDGDLLREILDDEKLEKWDYANNRLNRLLTLYLANLGSASSNNSTKANPALTADILGDWREEIIMRSGDNQFLNIYTTVNETTHRIYTLMHDPQYRLAIAWQNAAYNQPPHPGFYLGDGMSAAPIPNIQLVNAVTTPVSDQTVAAITVDVFPNPSVKTFFIRANGSFTFHIYDVNGKLQQQGTAVNQIETGTELMAGVYFVKVMAKKQQTTIKIIKQ</sequence>
<reference evidence="5" key="1">
    <citation type="submission" date="2020-08" db="EMBL/GenBank/DDBJ databases">
        <title>Lacibacter sp. S13-6-6 genome sequencing.</title>
        <authorList>
            <person name="Jin L."/>
        </authorList>
    </citation>
    <scope>NUCLEOTIDE SEQUENCE [LARGE SCALE GENOMIC DNA]</scope>
    <source>
        <strain evidence="5">S13-6-6</strain>
    </source>
</reference>
<dbReference type="Pfam" id="PF18370">
    <property type="entry name" value="RGI_lyase"/>
    <property type="match status" value="1"/>
</dbReference>
<accession>A0A7G5XB33</accession>
<dbReference type="Pfam" id="PF18962">
    <property type="entry name" value="Por_Secre_tail"/>
    <property type="match status" value="1"/>
</dbReference>
<evidence type="ECO:0000259" key="1">
    <source>
        <dbReference type="Pfam" id="PF18370"/>
    </source>
</evidence>
<dbReference type="AlphaFoldDB" id="A0A7G5XB33"/>
<feature type="domain" description="Rhamnogalacturonan I lyase beta-sheet" evidence="1">
    <location>
        <begin position="1"/>
        <end position="84"/>
    </location>
</feature>
<evidence type="ECO:0000259" key="2">
    <source>
        <dbReference type="Pfam" id="PF18962"/>
    </source>
</evidence>
<dbReference type="PANTHER" id="PTHR43118">
    <property type="entry name" value="RHAMNOGALACTURONAN LYASE (EUROFUNG)"/>
    <property type="match status" value="1"/>
</dbReference>
<dbReference type="InterPro" id="IPR026444">
    <property type="entry name" value="Secre_tail"/>
</dbReference>
<dbReference type="Pfam" id="PF21348">
    <property type="entry name" value="RGL11_C"/>
    <property type="match status" value="1"/>
</dbReference>
<dbReference type="Proteomes" id="UP000515344">
    <property type="component" value="Chromosome"/>
</dbReference>
<feature type="domain" description="Rhamnogalacturonan lyase family 11 C-terminal" evidence="3">
    <location>
        <begin position="88"/>
        <end position="582"/>
    </location>
</feature>
<dbReference type="InterPro" id="IPR034641">
    <property type="entry name" value="RGL11"/>
</dbReference>
<dbReference type="SUPFAM" id="SSF69318">
    <property type="entry name" value="Integrin alpha N-terminal domain"/>
    <property type="match status" value="1"/>
</dbReference>
<dbReference type="InterPro" id="IPR049366">
    <property type="entry name" value="RGL11_C"/>
</dbReference>
<dbReference type="RefSeq" id="WP_182800952.1">
    <property type="nucleotide sequence ID" value="NZ_CP060007.1"/>
</dbReference>
<dbReference type="InterPro" id="IPR041624">
    <property type="entry name" value="RGI_lyase"/>
</dbReference>
<dbReference type="CDD" id="cd10318">
    <property type="entry name" value="RGL11"/>
    <property type="match status" value="1"/>
</dbReference>
<proteinExistence type="predicted"/>
<dbReference type="InterPro" id="IPR028994">
    <property type="entry name" value="Integrin_alpha_N"/>
</dbReference>
<evidence type="ECO:0000313" key="4">
    <source>
        <dbReference type="EMBL" id="QNA42686.1"/>
    </source>
</evidence>
<dbReference type="EMBL" id="CP060007">
    <property type="protein sequence ID" value="QNA42686.1"/>
    <property type="molecule type" value="Genomic_DNA"/>
</dbReference>
<protein>
    <submittedName>
        <fullName evidence="4">T9SS type A sorting domain-containing protein</fullName>
    </submittedName>
</protein>
<name>A0A7G5XB33_9BACT</name>
<feature type="domain" description="Secretion system C-terminal sorting" evidence="2">
    <location>
        <begin position="606"/>
        <end position="671"/>
    </location>
</feature>